<keyword evidence="1" id="KW-0732">Signal</keyword>
<comment type="caution">
    <text evidence="2">The sequence shown here is derived from an EMBL/GenBank/DDBJ whole genome shotgun (WGS) entry which is preliminary data.</text>
</comment>
<dbReference type="RefSeq" id="WP_133531448.1">
    <property type="nucleotide sequence ID" value="NZ_SNXR01000001.1"/>
</dbReference>
<name>A0A4R6QGG2_9FLAO</name>
<gene>
    <name evidence="2" type="ORF">BC748_0046</name>
</gene>
<evidence type="ECO:0000313" key="2">
    <source>
        <dbReference type="EMBL" id="TDP61934.1"/>
    </source>
</evidence>
<keyword evidence="3" id="KW-1185">Reference proteome</keyword>
<feature type="signal peptide" evidence="1">
    <location>
        <begin position="1"/>
        <end position="20"/>
    </location>
</feature>
<dbReference type="Proteomes" id="UP000295260">
    <property type="component" value="Unassembled WGS sequence"/>
</dbReference>
<proteinExistence type="predicted"/>
<sequence>MKKLFFSAVALIAFSSVSMANNITIEEESISNINKIEQKRILDDPKTDFCSNIAADVLSSRDPDNKLSSVEAYRIYQISLNACLNFIKK</sequence>
<organism evidence="2 3">
    <name type="scientific">Flavobacterium dankookense</name>
    <dbReference type="NCBI Taxonomy" id="706186"/>
    <lineage>
        <taxon>Bacteria</taxon>
        <taxon>Pseudomonadati</taxon>
        <taxon>Bacteroidota</taxon>
        <taxon>Flavobacteriia</taxon>
        <taxon>Flavobacteriales</taxon>
        <taxon>Flavobacteriaceae</taxon>
        <taxon>Flavobacterium</taxon>
    </lineage>
</organism>
<reference evidence="2 3" key="1">
    <citation type="submission" date="2019-03" db="EMBL/GenBank/DDBJ databases">
        <title>Genomic Encyclopedia of Archaeal and Bacterial Type Strains, Phase II (KMG-II): from individual species to whole genera.</title>
        <authorList>
            <person name="Goeker M."/>
        </authorList>
    </citation>
    <scope>NUCLEOTIDE SEQUENCE [LARGE SCALE GENOMIC DNA]</scope>
    <source>
        <strain evidence="2 3">DSM 25687</strain>
    </source>
</reference>
<dbReference type="EMBL" id="SNXR01000001">
    <property type="protein sequence ID" value="TDP61934.1"/>
    <property type="molecule type" value="Genomic_DNA"/>
</dbReference>
<protein>
    <submittedName>
        <fullName evidence="2">Uncharacterized protein</fullName>
    </submittedName>
</protein>
<evidence type="ECO:0000313" key="3">
    <source>
        <dbReference type="Proteomes" id="UP000295260"/>
    </source>
</evidence>
<feature type="chain" id="PRO_5020195893" evidence="1">
    <location>
        <begin position="21"/>
        <end position="89"/>
    </location>
</feature>
<accession>A0A4R6QGG2</accession>
<evidence type="ECO:0000256" key="1">
    <source>
        <dbReference type="SAM" id="SignalP"/>
    </source>
</evidence>
<dbReference type="AlphaFoldDB" id="A0A4R6QGG2"/>